<protein>
    <recommendedName>
        <fullName evidence="1">PRELI/MSF1 domain-containing protein</fullName>
    </recommendedName>
</protein>
<dbReference type="Pfam" id="PF04707">
    <property type="entry name" value="PRELI"/>
    <property type="match status" value="1"/>
</dbReference>
<sequence length="147" mass="17425">MFLSLKKSQTQEGPSMSCTKRTVSMLNPFPKFFQRVKLLKEETVAFFEDIWTQESERRVWIRSRNLTWEEEISIGSVVYVSPSENNQNWTTWEDITALDFDHCGKYGLILELFLKRKMENENSQYKGDGSYFRENGRTRTDLIVCEQ</sequence>
<dbReference type="InterPro" id="IPR006797">
    <property type="entry name" value="PRELI/MSF1_dom"/>
</dbReference>
<name>A0A0K8TH24_LYGHE</name>
<proteinExistence type="predicted"/>
<organism evidence="2">
    <name type="scientific">Lygus hesperus</name>
    <name type="common">Western plant bug</name>
    <dbReference type="NCBI Taxonomy" id="30085"/>
    <lineage>
        <taxon>Eukaryota</taxon>
        <taxon>Metazoa</taxon>
        <taxon>Ecdysozoa</taxon>
        <taxon>Arthropoda</taxon>
        <taxon>Hexapoda</taxon>
        <taxon>Insecta</taxon>
        <taxon>Pterygota</taxon>
        <taxon>Neoptera</taxon>
        <taxon>Paraneoptera</taxon>
        <taxon>Hemiptera</taxon>
        <taxon>Heteroptera</taxon>
        <taxon>Panheteroptera</taxon>
        <taxon>Cimicomorpha</taxon>
        <taxon>Miridae</taxon>
        <taxon>Mirini</taxon>
        <taxon>Lygus</taxon>
    </lineage>
</organism>
<accession>A0A0K8TH24</accession>
<evidence type="ECO:0000313" key="2">
    <source>
        <dbReference type="EMBL" id="JAG64897.1"/>
    </source>
</evidence>
<evidence type="ECO:0000259" key="1">
    <source>
        <dbReference type="Pfam" id="PF04707"/>
    </source>
</evidence>
<feature type="domain" description="PRELI/MSF1" evidence="1">
    <location>
        <begin position="17"/>
        <end position="100"/>
    </location>
</feature>
<reference evidence="2" key="1">
    <citation type="submission" date="2014-09" db="EMBL/GenBank/DDBJ databases">
        <authorList>
            <person name="Magalhaes I.L.F."/>
            <person name="Oliveira U."/>
            <person name="Santos F.R."/>
            <person name="Vidigal T.H.D.A."/>
            <person name="Brescovit A.D."/>
            <person name="Santos A.J."/>
        </authorList>
    </citation>
    <scope>NUCLEOTIDE SEQUENCE</scope>
</reference>
<dbReference type="EMBL" id="GBRD01000924">
    <property type="protein sequence ID" value="JAG64897.1"/>
    <property type="molecule type" value="Transcribed_RNA"/>
</dbReference>
<dbReference type="AlphaFoldDB" id="A0A0K8TH24"/>